<dbReference type="PANTHER" id="PTHR43198">
    <property type="entry name" value="BIFUNCTIONAL TH2 PROTEIN"/>
    <property type="match status" value="1"/>
</dbReference>
<dbReference type="GO" id="GO:0050334">
    <property type="term" value="F:thiaminase activity"/>
    <property type="evidence" value="ECO:0007669"/>
    <property type="project" value="UniProtKB-EC"/>
</dbReference>
<evidence type="ECO:0000259" key="2">
    <source>
        <dbReference type="Pfam" id="PF03070"/>
    </source>
</evidence>
<feature type="domain" description="Thiaminase-2/PQQC" evidence="2">
    <location>
        <begin position="11"/>
        <end position="217"/>
    </location>
</feature>
<dbReference type="RefSeq" id="WP_039466564.1">
    <property type="nucleotide sequence ID" value="NZ_JWLZ01000188.1"/>
</dbReference>
<name>A0A0B9GYY6_9GAMM</name>
<dbReference type="InterPro" id="IPR016084">
    <property type="entry name" value="Haem_Oase-like_multi-hlx"/>
</dbReference>
<dbReference type="UniPathway" id="UPA00060"/>
<dbReference type="Pfam" id="PF03070">
    <property type="entry name" value="TENA_THI-4"/>
    <property type="match status" value="1"/>
</dbReference>
<dbReference type="NCBIfam" id="TIGR04306">
    <property type="entry name" value="salvage_TenA"/>
    <property type="match status" value="1"/>
</dbReference>
<dbReference type="GO" id="GO:0009229">
    <property type="term" value="P:thiamine diphosphate biosynthetic process"/>
    <property type="evidence" value="ECO:0007669"/>
    <property type="project" value="UniProtKB-UniPathway"/>
</dbReference>
<keyword evidence="1" id="KW-0784">Thiamine biosynthesis</keyword>
<comment type="caution">
    <text evidence="3">The sequence shown here is derived from an EMBL/GenBank/DDBJ whole genome shotgun (WGS) entry which is preliminary data.</text>
</comment>
<dbReference type="InterPro" id="IPR050967">
    <property type="entry name" value="Thiamine_Salvage_TenA"/>
</dbReference>
<protein>
    <recommendedName>
        <fullName evidence="1">Aminopyrimidine aminohydrolase</fullName>
        <ecNumber evidence="1">3.5.99.2</ecNumber>
    </recommendedName>
</protein>
<sequence length="221" mass="25635">MKYQDLINHCQQDWVDYTEHEFVNQLATGDLNKYAFFHYLKQDYLFLKHYARAYALAIFKSSTLAEMREPLPGLNALLESEMNHHIEYCQTWGLSATEMEAEPEDFGTVCYTRYVLDTGMAGDRTDLFTALAPCAIGYAVVGQRLEKWSETKLEGNPYRSWVELYSGEEYQSGVAETIRRLDAMLEEIPLESQRGRRLCEIFKTATRMEVAFWEQGMNAAR</sequence>
<organism evidence="3 4">
    <name type="scientific">Photobacterium gaetbulicola</name>
    <dbReference type="NCBI Taxonomy" id="1295392"/>
    <lineage>
        <taxon>Bacteria</taxon>
        <taxon>Pseudomonadati</taxon>
        <taxon>Pseudomonadota</taxon>
        <taxon>Gammaproteobacteria</taxon>
        <taxon>Vibrionales</taxon>
        <taxon>Vibrionaceae</taxon>
        <taxon>Photobacterium</taxon>
    </lineage>
</organism>
<comment type="function">
    <text evidence="1">Catalyzes an amino-pyrimidine hydrolysis reaction at the C5' of the pyrimidine moiety of thiamine compounds, a reaction that is part of a thiamine salvage pathway.</text>
</comment>
<dbReference type="PANTHER" id="PTHR43198:SF2">
    <property type="entry name" value="SI:CH1073-67J19.1-RELATED"/>
    <property type="match status" value="1"/>
</dbReference>
<comment type="pathway">
    <text evidence="1">Cofactor biosynthesis; thiamine diphosphate biosynthesis.</text>
</comment>
<comment type="catalytic activity">
    <reaction evidence="1">
        <text>4-amino-5-aminomethyl-2-methylpyrimidine + H2O = 4-amino-5-hydroxymethyl-2-methylpyrimidine + NH4(+)</text>
        <dbReference type="Rhea" id="RHEA:31799"/>
        <dbReference type="ChEBI" id="CHEBI:15377"/>
        <dbReference type="ChEBI" id="CHEBI:16892"/>
        <dbReference type="ChEBI" id="CHEBI:28938"/>
        <dbReference type="ChEBI" id="CHEBI:63416"/>
        <dbReference type="EC" id="3.5.99.2"/>
    </reaction>
</comment>
<dbReference type="CDD" id="cd19367">
    <property type="entry name" value="TenA_C_ScTHI20-like"/>
    <property type="match status" value="1"/>
</dbReference>
<dbReference type="InterPro" id="IPR004305">
    <property type="entry name" value="Thiaminase-2/PQQC"/>
</dbReference>
<evidence type="ECO:0000313" key="3">
    <source>
        <dbReference type="EMBL" id="KHT61867.1"/>
    </source>
</evidence>
<dbReference type="InterPro" id="IPR027574">
    <property type="entry name" value="Thiaminase_II"/>
</dbReference>
<dbReference type="GO" id="GO:0005829">
    <property type="term" value="C:cytosol"/>
    <property type="evidence" value="ECO:0007669"/>
    <property type="project" value="TreeGrafter"/>
</dbReference>
<dbReference type="AlphaFoldDB" id="A0A0B9GYY6"/>
<gene>
    <name evidence="3" type="ORF">RJ45_20250</name>
</gene>
<dbReference type="EC" id="3.5.99.2" evidence="1"/>
<comment type="catalytic activity">
    <reaction evidence="1">
        <text>thiamine + H2O = 5-(2-hydroxyethyl)-4-methylthiazole + 4-amino-5-hydroxymethyl-2-methylpyrimidine + H(+)</text>
        <dbReference type="Rhea" id="RHEA:17509"/>
        <dbReference type="ChEBI" id="CHEBI:15377"/>
        <dbReference type="ChEBI" id="CHEBI:15378"/>
        <dbReference type="ChEBI" id="CHEBI:16892"/>
        <dbReference type="ChEBI" id="CHEBI:17957"/>
        <dbReference type="ChEBI" id="CHEBI:18385"/>
        <dbReference type="EC" id="3.5.99.2"/>
    </reaction>
</comment>
<dbReference type="Proteomes" id="UP000031278">
    <property type="component" value="Unassembled WGS sequence"/>
</dbReference>
<evidence type="ECO:0000313" key="4">
    <source>
        <dbReference type="Proteomes" id="UP000031278"/>
    </source>
</evidence>
<comment type="similarity">
    <text evidence="1">Belongs to the TenA family.</text>
</comment>
<proteinExistence type="inferred from homology"/>
<keyword evidence="1" id="KW-0378">Hydrolase</keyword>
<dbReference type="SUPFAM" id="SSF48613">
    <property type="entry name" value="Heme oxygenase-like"/>
    <property type="match status" value="1"/>
</dbReference>
<evidence type="ECO:0000256" key="1">
    <source>
        <dbReference type="RuleBase" id="RU363093"/>
    </source>
</evidence>
<dbReference type="GO" id="GO:0009228">
    <property type="term" value="P:thiamine biosynthetic process"/>
    <property type="evidence" value="ECO:0007669"/>
    <property type="project" value="UniProtKB-KW"/>
</dbReference>
<reference evidence="3 4" key="1">
    <citation type="submission" date="2014-12" db="EMBL/GenBank/DDBJ databases">
        <title>Genome sequencing of Photobacterium gaetbulicola AD005a.</title>
        <authorList>
            <person name="Adrian T.G.S."/>
            <person name="Chan K.G."/>
        </authorList>
    </citation>
    <scope>NUCLEOTIDE SEQUENCE [LARGE SCALE GENOMIC DNA]</scope>
    <source>
        <strain evidence="3 4">AD005a</strain>
    </source>
</reference>
<dbReference type="Gene3D" id="1.20.910.10">
    <property type="entry name" value="Heme oxygenase-like"/>
    <property type="match status" value="1"/>
</dbReference>
<accession>A0A0B9GYY6</accession>
<dbReference type="EMBL" id="JWLZ01000188">
    <property type="protein sequence ID" value="KHT61867.1"/>
    <property type="molecule type" value="Genomic_DNA"/>
</dbReference>